<reference evidence="2" key="1">
    <citation type="submission" date="2014-05" db="EMBL/GenBank/DDBJ databases">
        <title>The genome and life-stage specific transcriptomes of Globodera pallida elucidate key aspects of plant parasitism by a cyst nematode.</title>
        <authorList>
            <person name="Cotton J.A."/>
            <person name="Lilley C.J."/>
            <person name="Jones L.M."/>
            <person name="Kikuchi T."/>
            <person name="Reid A.J."/>
            <person name="Thorpe P."/>
            <person name="Tsai I.J."/>
            <person name="Beasley H."/>
            <person name="Blok V."/>
            <person name="Cock P.J.A."/>
            <person name="Van den Akker S.E."/>
            <person name="Holroyd N."/>
            <person name="Hunt M."/>
            <person name="Mantelin S."/>
            <person name="Naghra H."/>
            <person name="Pain A."/>
            <person name="Palomares-Rius J.E."/>
            <person name="Zarowiecki M."/>
            <person name="Berriman M."/>
            <person name="Jones J.T."/>
            <person name="Urwin P.E."/>
        </authorList>
    </citation>
    <scope>NUCLEOTIDE SEQUENCE [LARGE SCALE GENOMIC DNA]</scope>
    <source>
        <strain evidence="2">Lindley</strain>
    </source>
</reference>
<dbReference type="InterPro" id="IPR012292">
    <property type="entry name" value="Globin/Proto"/>
</dbReference>
<sequence>MRPLSLRTAAGGAARSMSPLMHQQRRVFSGSSGGGGGCAAGSGRGSGSAMTYAGDDDVLSWEQADAVQRSWRRANNRIEQFGIGADRCFAFYAFDRIFERAPELKPLFGISPSFLLTDLDEQEQQQQQHMHPFMRHLHVFNNILDLSVRNAAELKTEMLPALFTYGQRHYQPKLKDEFGERTVRLFCSQVVGTMCDLLADDFSPTELEAWIEMEQFGGFEWKQKKRESTNGGNHSAGLNAISGETNSGDQRRGSGASIGFNKHKAHKVDSRKITHKKRLERGQTTTISDDKSIAAAAADHRASALKFFRRANECKFARSLDRYNAKVEPHNNYRSFTFGQSPFNSLDSQSDAAPFGGSSSEGLSGSKKALEPPRIEINGAIEHCCAVNGGENTNGGNHSAGLNANSVETNSGDQRRGSGASIGFNKHKAHKVDSRKITHKKRLERGQIVHFLIIREA</sequence>
<proteinExistence type="predicted"/>
<evidence type="ECO:0000313" key="2">
    <source>
        <dbReference type="Proteomes" id="UP000050741"/>
    </source>
</evidence>
<dbReference type="CDD" id="cd01040">
    <property type="entry name" value="Mb-like"/>
    <property type="match status" value="1"/>
</dbReference>
<dbReference type="WBParaSite" id="GPLIN_000309800">
    <property type="protein sequence ID" value="GPLIN_000309800"/>
    <property type="gene ID" value="GPLIN_000309800"/>
</dbReference>
<dbReference type="Gene3D" id="1.10.490.10">
    <property type="entry name" value="Globins"/>
    <property type="match status" value="1"/>
</dbReference>
<dbReference type="Proteomes" id="UP000050741">
    <property type="component" value="Unassembled WGS sequence"/>
</dbReference>
<feature type="region of interest" description="Disordered" evidence="1">
    <location>
        <begin position="347"/>
        <end position="368"/>
    </location>
</feature>
<feature type="compositionally biased region" description="Polar residues" evidence="1">
    <location>
        <begin position="396"/>
        <end position="412"/>
    </location>
</feature>
<name>A0A183BR62_GLOPA</name>
<feature type="region of interest" description="Disordered" evidence="1">
    <location>
        <begin position="225"/>
        <end position="258"/>
    </location>
</feature>
<keyword evidence="2" id="KW-1185">Reference proteome</keyword>
<organism evidence="2 3">
    <name type="scientific">Globodera pallida</name>
    <name type="common">Potato cyst nematode worm</name>
    <name type="synonym">Heterodera pallida</name>
    <dbReference type="NCBI Taxonomy" id="36090"/>
    <lineage>
        <taxon>Eukaryota</taxon>
        <taxon>Metazoa</taxon>
        <taxon>Ecdysozoa</taxon>
        <taxon>Nematoda</taxon>
        <taxon>Chromadorea</taxon>
        <taxon>Rhabditida</taxon>
        <taxon>Tylenchina</taxon>
        <taxon>Tylenchomorpha</taxon>
        <taxon>Tylenchoidea</taxon>
        <taxon>Heteroderidae</taxon>
        <taxon>Heteroderinae</taxon>
        <taxon>Globodera</taxon>
    </lineage>
</organism>
<evidence type="ECO:0000313" key="3">
    <source>
        <dbReference type="WBParaSite" id="GPLIN_000309800"/>
    </source>
</evidence>
<reference evidence="3" key="2">
    <citation type="submission" date="2016-06" db="UniProtKB">
        <authorList>
            <consortium name="WormBaseParasite"/>
        </authorList>
    </citation>
    <scope>IDENTIFICATION</scope>
</reference>
<dbReference type="InterPro" id="IPR044399">
    <property type="entry name" value="Mb-like_M"/>
</dbReference>
<feature type="compositionally biased region" description="Gly residues" evidence="1">
    <location>
        <begin position="31"/>
        <end position="46"/>
    </location>
</feature>
<dbReference type="SUPFAM" id="SSF46458">
    <property type="entry name" value="Globin-like"/>
    <property type="match status" value="1"/>
</dbReference>
<dbReference type="AlphaFoldDB" id="A0A183BR62"/>
<dbReference type="GO" id="GO:0020037">
    <property type="term" value="F:heme binding"/>
    <property type="evidence" value="ECO:0007669"/>
    <property type="project" value="InterPro"/>
</dbReference>
<accession>A0A183BR62</accession>
<feature type="compositionally biased region" description="Low complexity" evidence="1">
    <location>
        <begin position="356"/>
        <end position="366"/>
    </location>
</feature>
<dbReference type="InterPro" id="IPR009050">
    <property type="entry name" value="Globin-like_sf"/>
</dbReference>
<dbReference type="GO" id="GO:0019825">
    <property type="term" value="F:oxygen binding"/>
    <property type="evidence" value="ECO:0007669"/>
    <property type="project" value="InterPro"/>
</dbReference>
<evidence type="ECO:0000256" key="1">
    <source>
        <dbReference type="SAM" id="MobiDB-lite"/>
    </source>
</evidence>
<feature type="region of interest" description="Disordered" evidence="1">
    <location>
        <begin position="396"/>
        <end position="430"/>
    </location>
</feature>
<feature type="region of interest" description="Disordered" evidence="1">
    <location>
        <begin position="26"/>
        <end position="46"/>
    </location>
</feature>
<protein>
    <submittedName>
        <fullName evidence="3">GLOBIN domain-containing protein</fullName>
    </submittedName>
</protein>